<sequence>MKHDGEATARTSSPALPKNRWHVAGFSWELQRQPIARTLLGHPVVLFRAADGVAALEDRCCHRHLPLSLGTVEDRGLRCGYHGLLYDARGACIEVPGQATVPPRARVRSHPLREQNQILWIWLGDDEATAPPPDYGVHDDDRYRFRGGVVHYDAPSQLVHDNLLDLSHLAYVHLKTIGGDPGLHMHAPIQVEQSGDTLRIVRLMPDSDPPPTYGLAWPFAGKVDRWQEIEFHGSHLLIWAGAMDAGSGALDDPDRGGLHIRGFHGVTPETETTCHYFWTVATNPHPGMPDMTDAIREQVELTFNEDKAVIEAQHRNMRRFAGAPAVDIRVDVGPNRARRLQAEAASRTVNAHQT</sequence>
<comment type="caution">
    <text evidence="7">The sequence shown here is derived from an EMBL/GenBank/DDBJ whole genome shotgun (WGS) entry which is preliminary data.</text>
</comment>
<keyword evidence="3" id="KW-0560">Oxidoreductase</keyword>
<evidence type="ECO:0000256" key="3">
    <source>
        <dbReference type="ARBA" id="ARBA00023002"/>
    </source>
</evidence>
<dbReference type="PANTHER" id="PTHR21266">
    <property type="entry name" value="IRON-SULFUR DOMAIN CONTAINING PROTEIN"/>
    <property type="match status" value="1"/>
</dbReference>
<keyword evidence="1" id="KW-0001">2Fe-2S</keyword>
<dbReference type="PROSITE" id="PS51296">
    <property type="entry name" value="RIESKE"/>
    <property type="match status" value="1"/>
</dbReference>
<dbReference type="InterPro" id="IPR017941">
    <property type="entry name" value="Rieske_2Fe-2S"/>
</dbReference>
<dbReference type="OrthoDB" id="9790995at2"/>
<dbReference type="GO" id="GO:0046872">
    <property type="term" value="F:metal ion binding"/>
    <property type="evidence" value="ECO:0007669"/>
    <property type="project" value="UniProtKB-KW"/>
</dbReference>
<dbReference type="GO" id="GO:0008168">
    <property type="term" value="F:methyltransferase activity"/>
    <property type="evidence" value="ECO:0007669"/>
    <property type="project" value="UniProtKB-KW"/>
</dbReference>
<accession>A0A4Q7NIR5</accession>
<evidence type="ECO:0000259" key="6">
    <source>
        <dbReference type="PROSITE" id="PS51296"/>
    </source>
</evidence>
<evidence type="ECO:0000256" key="2">
    <source>
        <dbReference type="ARBA" id="ARBA00022723"/>
    </source>
</evidence>
<gene>
    <name evidence="7" type="ORF">EV675_0787</name>
</gene>
<organism evidence="7 8">
    <name type="scientific">Pigmentiphaga kullae</name>
    <dbReference type="NCBI Taxonomy" id="151784"/>
    <lineage>
        <taxon>Bacteria</taxon>
        <taxon>Pseudomonadati</taxon>
        <taxon>Pseudomonadota</taxon>
        <taxon>Betaproteobacteria</taxon>
        <taxon>Burkholderiales</taxon>
        <taxon>Alcaligenaceae</taxon>
        <taxon>Pigmentiphaga</taxon>
    </lineage>
</organism>
<keyword evidence="2" id="KW-0479">Metal-binding</keyword>
<dbReference type="RefSeq" id="WP_130356098.1">
    <property type="nucleotide sequence ID" value="NZ_SGXC01000001.1"/>
</dbReference>
<dbReference type="GO" id="GO:0032259">
    <property type="term" value="P:methylation"/>
    <property type="evidence" value="ECO:0007669"/>
    <property type="project" value="UniProtKB-KW"/>
</dbReference>
<feature type="domain" description="Rieske" evidence="6">
    <location>
        <begin position="21"/>
        <end position="121"/>
    </location>
</feature>
<protein>
    <submittedName>
        <fullName evidence="7">Vanillate O-demethylase monooxygenase subunit</fullName>
    </submittedName>
</protein>
<dbReference type="InterPro" id="IPR044043">
    <property type="entry name" value="VanA_C_cat"/>
</dbReference>
<dbReference type="SUPFAM" id="SSF55961">
    <property type="entry name" value="Bet v1-like"/>
    <property type="match status" value="1"/>
</dbReference>
<dbReference type="Pfam" id="PF19112">
    <property type="entry name" value="VanA_C"/>
    <property type="match status" value="1"/>
</dbReference>
<dbReference type="Gene3D" id="3.90.380.10">
    <property type="entry name" value="Naphthalene 1,2-dioxygenase Alpha Subunit, Chain A, domain 1"/>
    <property type="match status" value="1"/>
</dbReference>
<dbReference type="InterPro" id="IPR036922">
    <property type="entry name" value="Rieske_2Fe-2S_sf"/>
</dbReference>
<proteinExistence type="predicted"/>
<dbReference type="Pfam" id="PF00355">
    <property type="entry name" value="Rieske"/>
    <property type="match status" value="1"/>
</dbReference>
<evidence type="ECO:0000256" key="5">
    <source>
        <dbReference type="ARBA" id="ARBA00023014"/>
    </source>
</evidence>
<dbReference type="Gene3D" id="2.102.10.10">
    <property type="entry name" value="Rieske [2Fe-2S] iron-sulphur domain"/>
    <property type="match status" value="1"/>
</dbReference>
<keyword evidence="5" id="KW-0411">Iron-sulfur</keyword>
<dbReference type="GO" id="GO:0051537">
    <property type="term" value="F:2 iron, 2 sulfur cluster binding"/>
    <property type="evidence" value="ECO:0007669"/>
    <property type="project" value="UniProtKB-KW"/>
</dbReference>
<keyword evidence="8" id="KW-1185">Reference proteome</keyword>
<dbReference type="AlphaFoldDB" id="A0A4Q7NIR5"/>
<reference evidence="7 8" key="1">
    <citation type="submission" date="2019-02" db="EMBL/GenBank/DDBJ databases">
        <title>Genomic Encyclopedia of Type Strains, Phase IV (KMG-IV): sequencing the most valuable type-strain genomes for metagenomic binning, comparative biology and taxonomic classification.</title>
        <authorList>
            <person name="Goeker M."/>
        </authorList>
    </citation>
    <scope>NUCLEOTIDE SEQUENCE [LARGE SCALE GENOMIC DNA]</scope>
    <source>
        <strain evidence="7 8">K24</strain>
    </source>
</reference>
<dbReference type="Proteomes" id="UP000292445">
    <property type="component" value="Unassembled WGS sequence"/>
</dbReference>
<dbReference type="SUPFAM" id="SSF50022">
    <property type="entry name" value="ISP domain"/>
    <property type="match status" value="1"/>
</dbReference>
<dbReference type="CDD" id="cd08878">
    <property type="entry name" value="RHO_alpha_C_DMO-like"/>
    <property type="match status" value="1"/>
</dbReference>
<evidence type="ECO:0000313" key="7">
    <source>
        <dbReference type="EMBL" id="RZS84768.1"/>
    </source>
</evidence>
<dbReference type="InterPro" id="IPR050584">
    <property type="entry name" value="Cholesterol_7-desaturase"/>
</dbReference>
<evidence type="ECO:0000256" key="4">
    <source>
        <dbReference type="ARBA" id="ARBA00023004"/>
    </source>
</evidence>
<dbReference type="GO" id="GO:0004497">
    <property type="term" value="F:monooxygenase activity"/>
    <property type="evidence" value="ECO:0007669"/>
    <property type="project" value="UniProtKB-KW"/>
</dbReference>
<dbReference type="EMBL" id="SGXC01000001">
    <property type="protein sequence ID" value="RZS84768.1"/>
    <property type="molecule type" value="Genomic_DNA"/>
</dbReference>
<dbReference type="PANTHER" id="PTHR21266:SF60">
    <property type="entry name" value="3-KETOSTEROID-9-ALPHA-MONOOXYGENASE, OXYGENASE COMPONENT"/>
    <property type="match status" value="1"/>
</dbReference>
<keyword evidence="7" id="KW-0808">Transferase</keyword>
<evidence type="ECO:0000313" key="8">
    <source>
        <dbReference type="Proteomes" id="UP000292445"/>
    </source>
</evidence>
<keyword evidence="7" id="KW-0503">Monooxygenase</keyword>
<evidence type="ECO:0000256" key="1">
    <source>
        <dbReference type="ARBA" id="ARBA00022714"/>
    </source>
</evidence>
<keyword evidence="7" id="KW-0489">Methyltransferase</keyword>
<name>A0A4Q7NIR5_9BURK</name>
<keyword evidence="4" id="KW-0408">Iron</keyword>